<accession>A0A6G4XWY0</accession>
<dbReference type="EMBL" id="JAAKZW010000392">
    <property type="protein sequence ID" value="NGO81733.1"/>
    <property type="molecule type" value="Genomic_DNA"/>
</dbReference>
<evidence type="ECO:0000313" key="4">
    <source>
        <dbReference type="Proteomes" id="UP000481109"/>
    </source>
</evidence>
<feature type="transmembrane region" description="Helical" evidence="2">
    <location>
        <begin position="29"/>
        <end position="50"/>
    </location>
</feature>
<evidence type="ECO:0000256" key="2">
    <source>
        <dbReference type="SAM" id="Phobius"/>
    </source>
</evidence>
<dbReference type="AlphaFoldDB" id="A0A6G4XWY0"/>
<feature type="region of interest" description="Disordered" evidence="1">
    <location>
        <begin position="1"/>
        <end position="21"/>
    </location>
</feature>
<feature type="compositionally biased region" description="Basic and acidic residues" evidence="1">
    <location>
        <begin position="71"/>
        <end position="92"/>
    </location>
</feature>
<keyword evidence="2" id="KW-1133">Transmembrane helix</keyword>
<name>A0A6G4XWY0_9ACTN</name>
<keyword evidence="2" id="KW-0472">Membrane</keyword>
<evidence type="ECO:0000256" key="1">
    <source>
        <dbReference type="SAM" id="MobiDB-lite"/>
    </source>
</evidence>
<gene>
    <name evidence="3" type="ORF">G6045_39710</name>
</gene>
<proteinExistence type="predicted"/>
<comment type="caution">
    <text evidence="3">The sequence shown here is derived from an EMBL/GenBank/DDBJ whole genome shotgun (WGS) entry which is preliminary data.</text>
</comment>
<keyword evidence="2" id="KW-0812">Transmembrane</keyword>
<organism evidence="3 4">
    <name type="scientific">Streptomyces mesophilus</name>
    <dbReference type="NCBI Taxonomy" id="1775132"/>
    <lineage>
        <taxon>Bacteria</taxon>
        <taxon>Bacillati</taxon>
        <taxon>Actinomycetota</taxon>
        <taxon>Actinomycetes</taxon>
        <taxon>Kitasatosporales</taxon>
        <taxon>Streptomycetaceae</taxon>
        <taxon>Streptomyces</taxon>
    </lineage>
</organism>
<keyword evidence="4" id="KW-1185">Reference proteome</keyword>
<protein>
    <submittedName>
        <fullName evidence="3">Uncharacterized protein</fullName>
    </submittedName>
</protein>
<reference evidence="3 4" key="1">
    <citation type="submission" date="2020-02" db="EMBL/GenBank/DDBJ databases">
        <title>Whole-genome analyses of novel actinobacteria.</title>
        <authorList>
            <person name="Sahin N."/>
            <person name="Tokatli A."/>
        </authorList>
    </citation>
    <scope>NUCLEOTIDE SEQUENCE [LARGE SCALE GENOMIC DNA]</scope>
    <source>
        <strain evidence="3 4">YC504</strain>
    </source>
</reference>
<dbReference type="Proteomes" id="UP000481109">
    <property type="component" value="Unassembled WGS sequence"/>
</dbReference>
<sequence>MYGSHGSYGPQHAAPQPPPRRSWVARHKVLTAIGAIVVVVGIGGALGAGGDDGSDGSKDSASVSAGTGGDSKAKDGDKPQKAEDAPKDKVAIDGDGDFEVGADVKPGTYRTTGNDDGMCYWERLKDSKGELESILANDNVTGTSYVTIKPGDKLFKSSDCNGWTAVDEAAKGSPKGGDIKGEGGMFKVGVDIAPGTYKSSGNTDDMCYWERSKDAEHGLESIAANENVNGNGIVTITAKDAYFKTTGCQDWKKTG</sequence>
<feature type="region of interest" description="Disordered" evidence="1">
    <location>
        <begin position="48"/>
        <end position="109"/>
    </location>
</feature>
<evidence type="ECO:0000313" key="3">
    <source>
        <dbReference type="EMBL" id="NGO81733.1"/>
    </source>
</evidence>